<dbReference type="SUPFAM" id="SSF53098">
    <property type="entry name" value="Ribonuclease H-like"/>
    <property type="match status" value="1"/>
</dbReference>
<dbReference type="RefSeq" id="XP_025415063.1">
    <property type="nucleotide sequence ID" value="XM_025559278.1"/>
</dbReference>
<protein>
    <submittedName>
        <fullName evidence="2">Uncharacterized protein LOC112686828</fullName>
    </submittedName>
</protein>
<evidence type="ECO:0000313" key="1">
    <source>
        <dbReference type="Proteomes" id="UP000694846"/>
    </source>
</evidence>
<dbReference type="InterPro" id="IPR012337">
    <property type="entry name" value="RNaseH-like_sf"/>
</dbReference>
<sequence length="168" mass="19477">MIKTGQALKTFYPCTTYCVAHGLNRVLEKFREIFPEVNKLVNNGEKILLKSLHRVEVYKNIMECELSPEPVITRWGTWLEAALFYAENFNKFKMFINALDEDVQTIKKLKRIITSALIISDLTFIKSHLSTFPQSLTQLETRNISLNKQVEIFETIGESFKKINNEKG</sequence>
<proteinExistence type="predicted"/>
<keyword evidence="1" id="KW-1185">Reference proteome</keyword>
<evidence type="ECO:0000313" key="2">
    <source>
        <dbReference type="RefSeq" id="XP_025415063.1"/>
    </source>
</evidence>
<reference evidence="2" key="1">
    <citation type="submission" date="2025-08" db="UniProtKB">
        <authorList>
            <consortium name="RefSeq"/>
        </authorList>
    </citation>
    <scope>IDENTIFICATION</scope>
    <source>
        <tissue evidence="2">Whole body</tissue>
    </source>
</reference>
<name>A0A8B8FX20_9HEMI</name>
<dbReference type="OrthoDB" id="6627850at2759"/>
<gene>
    <name evidence="2" type="primary">LOC112686828</name>
</gene>
<dbReference type="AlphaFoldDB" id="A0A8B8FX20"/>
<accession>A0A8B8FX20</accession>
<dbReference type="Proteomes" id="UP000694846">
    <property type="component" value="Unplaced"/>
</dbReference>
<organism evidence="1 2">
    <name type="scientific">Sipha flava</name>
    <name type="common">yellow sugarcane aphid</name>
    <dbReference type="NCBI Taxonomy" id="143950"/>
    <lineage>
        <taxon>Eukaryota</taxon>
        <taxon>Metazoa</taxon>
        <taxon>Ecdysozoa</taxon>
        <taxon>Arthropoda</taxon>
        <taxon>Hexapoda</taxon>
        <taxon>Insecta</taxon>
        <taxon>Pterygota</taxon>
        <taxon>Neoptera</taxon>
        <taxon>Paraneoptera</taxon>
        <taxon>Hemiptera</taxon>
        <taxon>Sternorrhyncha</taxon>
        <taxon>Aphidomorpha</taxon>
        <taxon>Aphidoidea</taxon>
        <taxon>Aphididae</taxon>
        <taxon>Sipha</taxon>
    </lineage>
</organism>
<dbReference type="GeneID" id="112686828"/>